<feature type="transmembrane region" description="Helical" evidence="8">
    <location>
        <begin position="976"/>
        <end position="995"/>
    </location>
</feature>
<feature type="domain" description="Membrane transport protein MMPL" evidence="9">
    <location>
        <begin position="1091"/>
        <end position="1410"/>
    </location>
</feature>
<evidence type="ECO:0000256" key="4">
    <source>
        <dbReference type="ARBA" id="ARBA00022692"/>
    </source>
</evidence>
<keyword evidence="3" id="KW-1003">Cell membrane</keyword>
<keyword evidence="6 8" id="KW-0472">Membrane</keyword>
<dbReference type="GeneID" id="26100104"/>
<feature type="transmembrane region" description="Helical" evidence="8">
    <location>
        <begin position="12"/>
        <end position="30"/>
    </location>
</feature>
<evidence type="ECO:0000313" key="13">
    <source>
        <dbReference type="Proteomes" id="UP000196694"/>
    </source>
</evidence>
<evidence type="ECO:0000313" key="12">
    <source>
        <dbReference type="Proteomes" id="UP000058613"/>
    </source>
</evidence>
<keyword evidence="5 8" id="KW-1133">Transmembrane helix</keyword>
<feature type="transmembrane region" description="Helical" evidence="8">
    <location>
        <begin position="1063"/>
        <end position="1082"/>
    </location>
</feature>
<feature type="transmembrane region" description="Helical" evidence="8">
    <location>
        <begin position="1297"/>
        <end position="1320"/>
    </location>
</feature>
<dbReference type="PANTHER" id="PTHR33406:SF6">
    <property type="entry name" value="MEMBRANE PROTEIN YDGH-RELATED"/>
    <property type="match status" value="1"/>
</dbReference>
<evidence type="ECO:0000256" key="5">
    <source>
        <dbReference type="ARBA" id="ARBA00022989"/>
    </source>
</evidence>
<evidence type="ECO:0000259" key="9">
    <source>
        <dbReference type="Pfam" id="PF03176"/>
    </source>
</evidence>
<feature type="coiled-coil region" evidence="7">
    <location>
        <begin position="508"/>
        <end position="535"/>
    </location>
</feature>
<protein>
    <recommendedName>
        <fullName evidence="9">Membrane transport protein MMPL domain-containing protein</fullName>
    </recommendedName>
</protein>
<comment type="similarity">
    <text evidence="2">Belongs to the resistance-nodulation-cell division (RND) (TC 2.A.6) family. MmpL subfamily.</text>
</comment>
<dbReference type="PANTHER" id="PTHR33406">
    <property type="entry name" value="MEMBRANE PROTEIN MJ1562-RELATED"/>
    <property type="match status" value="1"/>
</dbReference>
<evidence type="ECO:0000313" key="10">
    <source>
        <dbReference type="EMBL" id="ALL01808.1"/>
    </source>
</evidence>
<gene>
    <name evidence="11" type="ORF">Pdsh_04590</name>
    <name evidence="10" type="ORF">Pyrde_1765</name>
</gene>
<name>A0A0P0N5K9_9CREN</name>
<dbReference type="Proteomes" id="UP000058613">
    <property type="component" value="Chromosome"/>
</dbReference>
<dbReference type="OrthoDB" id="42357at2157"/>
<sequence length="1419" mass="153204">MSVTDFIANKPAIVVMAWILIAVVALPLFAKLSTVVQEQQYTLPENSEAMTASRLIEKVKGGSDSVGVIVVTGVDLRDNNTVLKLTIWGNVFNETVAGRYMSEIKALPVMLAEANATLYHAMLTAVTNSTAYAKQLYRAFNEVDKAYASALENATRQVEVLNQSIEGIMEADKGYAEAYHGLLQLAETLNTTINGLIELDNALANTTEGLLGLAQRLNETATGLQRLDSVYSKLYQGLAANAPSLVAVLSNKTLVERMEKGLAFTWWQVSRAYYYLEAYNGSYEAYSEVANLTTVDPKLAPLQLAEALKAWQAVKQLVAEGLDPDTAAAKVAASIIANQTPPELRQLLPVFTNAWLEALARAKAAMNVTVLTEQYRLPPASAESQLAVLDAATKAAEAATDSIIVNSTAIAAQLLAEQLVSQGIPRDAAELLAEKAVRGTLEPIDVATVVAGQAAEEIGLPAHAKQLLAEILVASDPRAEGVLVASRADALNAAEKLLEALGAPREALDAARRILDQEMNRNVAAEEAAKLIEQQLDEKAKMLLATVVRLDPEARGLLAQNPEEAAKAAAEIVYNAMEEQGAVQLPREVVNQLALLVVRGEASPEQLRSLALSLVEQQAAEKMGQEQARLLAEALQRFDPDAAGRLADDPDLALQAVFWMAEQQGRRLPFTPEQLREMLGSKEALRRLVAEALREKVLENTPAEAKPYMERIIEVVVSEGPGVPEARKWNVIEDLLREAAREKADAMSINGLELPSWLPGRIAELAVAAARGELAVEEAAEKLAEQLLLGTVYPKMLSESKGLLVSSDYQAFLVMGTPLGVDRDELAKNTVETGKVAEELLGRLGIGYEKVYTSGSDLLMKQVEEYASKDVEKTSKFSELGTFIVLLLILESVFAVILPYMGVFLGLAVGGALVYLAASNGWIDVTSTSHSLMITTALGLGADYAGYIVHRFREEYAVLRDPREASRRALRRAGPAVVASALTVIIGFGSLLLGWDIGFLRSMGETIPLTVAATALASLTLVPALLSILGGRSWFWWPRKPSPERHVGRESKVMKALIRYEPLLLAVILVAIAGSAYFYVTFEGSHDMKLMLPDNAPALEAFDVLKEKFTPGVTDPVYVIAVLPQSIWSSNATAEALDGLAARIAEVPGVAKVMAPTRPMGEKVSIEEAKQMGGEKLASSDGRIAVIQVILDVDPYSRKGEETVKTIHDIVHSYAEQHGFKAYVGGAPYAVLEMDQLLHDRYYRRILPAASLLMVMVFTGIFGSLVASIAALLVIIGAAMMGIAASVILFQDILGKPVLWFLHIVSMIAVLGVGMDYNSFFLARALEEFHRSGGDSKKAVVRAAGAVSTFVVGLALVVTSAYLALMTASNIGMREMGFTLAVTVLLAGLMAAYLLTPLIVSLLGRRAWWPWGLQKRIEH</sequence>
<evidence type="ECO:0000256" key="3">
    <source>
        <dbReference type="ARBA" id="ARBA00022475"/>
    </source>
</evidence>
<proteinExistence type="inferred from homology"/>
<evidence type="ECO:0000313" key="11">
    <source>
        <dbReference type="EMBL" id="OWJ54976.1"/>
    </source>
</evidence>
<evidence type="ECO:0000256" key="2">
    <source>
        <dbReference type="ARBA" id="ARBA00010157"/>
    </source>
</evidence>
<dbReference type="InterPro" id="IPR004869">
    <property type="entry name" value="MMPL_dom"/>
</dbReference>
<dbReference type="EMBL" id="NCQP01000002">
    <property type="protein sequence ID" value="OWJ54976.1"/>
    <property type="molecule type" value="Genomic_DNA"/>
</dbReference>
<dbReference type="STRING" id="1273541.Pyrde_1765"/>
<dbReference type="GO" id="GO:0005886">
    <property type="term" value="C:plasma membrane"/>
    <property type="evidence" value="ECO:0007669"/>
    <property type="project" value="UniProtKB-SubCell"/>
</dbReference>
<keyword evidence="4 8" id="KW-0812">Transmembrane</keyword>
<dbReference type="Pfam" id="PF03176">
    <property type="entry name" value="MMPL"/>
    <property type="match status" value="2"/>
</dbReference>
<feature type="domain" description="Membrane transport protein MMPL" evidence="9">
    <location>
        <begin position="801"/>
        <end position="1040"/>
    </location>
</feature>
<dbReference type="SUPFAM" id="SSF82866">
    <property type="entry name" value="Multidrug efflux transporter AcrB transmembrane domain"/>
    <property type="match status" value="2"/>
</dbReference>
<feature type="transmembrane region" description="Helical" evidence="8">
    <location>
        <begin position="1377"/>
        <end position="1403"/>
    </location>
</feature>
<reference evidence="10 12" key="1">
    <citation type="submission" date="2015-10" db="EMBL/GenBank/DDBJ databases">
        <title>Complete genome sequence of hyperthermophilic archaeon Pyrodictium delaneyi Su06.</title>
        <authorList>
            <person name="Jung J.-H."/>
            <person name="Lin J."/>
            <person name="Holden J.F."/>
            <person name="Park C.-S."/>
        </authorList>
    </citation>
    <scope>NUCLEOTIDE SEQUENCE [LARGE SCALE GENOMIC DNA]</scope>
    <source>
        <strain evidence="10 12">Su06</strain>
    </source>
</reference>
<organism evidence="10 12">
    <name type="scientific">Pyrodictium delaneyi</name>
    <dbReference type="NCBI Taxonomy" id="1273541"/>
    <lineage>
        <taxon>Archaea</taxon>
        <taxon>Thermoproteota</taxon>
        <taxon>Thermoprotei</taxon>
        <taxon>Desulfurococcales</taxon>
        <taxon>Pyrodictiaceae</taxon>
        <taxon>Pyrodictium</taxon>
    </lineage>
</organism>
<comment type="subcellular location">
    <subcellularLocation>
        <location evidence="1">Cell membrane</location>
        <topology evidence="1">Multi-pass membrane protein</topology>
    </subcellularLocation>
</comment>
<evidence type="ECO:0000256" key="8">
    <source>
        <dbReference type="SAM" id="Phobius"/>
    </source>
</evidence>
<feature type="transmembrane region" description="Helical" evidence="8">
    <location>
        <begin position="903"/>
        <end position="923"/>
    </location>
</feature>
<dbReference type="KEGG" id="pdl:Pyrde_1765"/>
<keyword evidence="13" id="KW-1185">Reference proteome</keyword>
<evidence type="ECO:0000256" key="7">
    <source>
        <dbReference type="SAM" id="Coils"/>
    </source>
</evidence>
<reference evidence="11 13" key="2">
    <citation type="submission" date="2017-05" db="EMBL/GenBank/DDBJ databases">
        <title>The draft genome of the hyperthermophilic archaeon 'Pyrodictium delaneyi strain Hulk', an iron and nitrate reducer, reveals the capacity for sulfate reduction.</title>
        <authorList>
            <person name="Demey L.M."/>
            <person name="Miller C."/>
            <person name="Manzella M."/>
            <person name="Reguera G."/>
            <person name="Kashefi K."/>
        </authorList>
    </citation>
    <scope>NUCLEOTIDE SEQUENCE [LARGE SCALE GENOMIC DNA]</scope>
    <source>
        <strain evidence="11 13">Hulk</strain>
    </source>
</reference>
<dbReference type="Gene3D" id="1.20.1640.10">
    <property type="entry name" value="Multidrug efflux transporter AcrB transmembrane domain"/>
    <property type="match status" value="2"/>
</dbReference>
<feature type="transmembrane region" description="Helical" evidence="8">
    <location>
        <begin position="1007"/>
        <end position="1029"/>
    </location>
</feature>
<accession>A0A0P0N5K9</accession>
<dbReference type="RefSeq" id="WP_055410052.1">
    <property type="nucleotide sequence ID" value="NZ_CP013011.1"/>
</dbReference>
<dbReference type="Proteomes" id="UP000196694">
    <property type="component" value="Unassembled WGS sequence"/>
</dbReference>
<evidence type="ECO:0000256" key="1">
    <source>
        <dbReference type="ARBA" id="ARBA00004651"/>
    </source>
</evidence>
<feature type="transmembrane region" description="Helical" evidence="8">
    <location>
        <begin position="1246"/>
        <end position="1263"/>
    </location>
</feature>
<evidence type="ECO:0000256" key="6">
    <source>
        <dbReference type="ARBA" id="ARBA00023136"/>
    </source>
</evidence>
<feature type="transmembrane region" description="Helical" evidence="8">
    <location>
        <begin position="1340"/>
        <end position="1365"/>
    </location>
</feature>
<keyword evidence="7" id="KW-0175">Coiled coil</keyword>
<dbReference type="EMBL" id="CP013011">
    <property type="protein sequence ID" value="ALL01808.1"/>
    <property type="molecule type" value="Genomic_DNA"/>
</dbReference>
<dbReference type="InterPro" id="IPR050545">
    <property type="entry name" value="Mycobact_MmpL"/>
</dbReference>
<feature type="transmembrane region" description="Helical" evidence="8">
    <location>
        <begin position="1269"/>
        <end position="1290"/>
    </location>
</feature>